<dbReference type="InterPro" id="IPR036388">
    <property type="entry name" value="WH-like_DNA-bd_sf"/>
</dbReference>
<organism evidence="2 3">
    <name type="scientific">Ruminococcus callidus ATCC 27760</name>
    <dbReference type="NCBI Taxonomy" id="411473"/>
    <lineage>
        <taxon>Bacteria</taxon>
        <taxon>Bacillati</taxon>
        <taxon>Bacillota</taxon>
        <taxon>Clostridia</taxon>
        <taxon>Eubacteriales</taxon>
        <taxon>Oscillospiraceae</taxon>
        <taxon>Ruminococcus</taxon>
    </lineage>
</organism>
<accession>U2MDN2</accession>
<dbReference type="GO" id="GO:0005509">
    <property type="term" value="F:calcium ion binding"/>
    <property type="evidence" value="ECO:0007669"/>
    <property type="project" value="InterPro"/>
</dbReference>
<dbReference type="Pfam" id="PF08769">
    <property type="entry name" value="Spo0A_C"/>
    <property type="match status" value="1"/>
</dbReference>
<dbReference type="STRING" id="411473.RUMCAL_00196"/>
<proteinExistence type="predicted"/>
<reference evidence="2 3" key="1">
    <citation type="submission" date="2013-07" db="EMBL/GenBank/DDBJ databases">
        <authorList>
            <person name="Weinstock G."/>
            <person name="Sodergren E."/>
            <person name="Wylie T."/>
            <person name="Fulton L."/>
            <person name="Fulton R."/>
            <person name="Fronick C."/>
            <person name="O'Laughlin M."/>
            <person name="Godfrey J."/>
            <person name="Miner T."/>
            <person name="Herter B."/>
            <person name="Appelbaum E."/>
            <person name="Cordes M."/>
            <person name="Lek S."/>
            <person name="Wollam A."/>
            <person name="Pepin K.H."/>
            <person name="Palsikar V.B."/>
            <person name="Mitreva M."/>
            <person name="Wilson R.K."/>
        </authorList>
    </citation>
    <scope>NUCLEOTIDE SEQUENCE [LARGE SCALE GENOMIC DNA]</scope>
    <source>
        <strain evidence="2 3">ATCC 27760</strain>
    </source>
</reference>
<keyword evidence="2" id="KW-0648">Protein biosynthesis</keyword>
<dbReference type="GO" id="GO:0042173">
    <property type="term" value="P:regulation of sporulation resulting in formation of a cellular spore"/>
    <property type="evidence" value="ECO:0007669"/>
    <property type="project" value="InterPro"/>
</dbReference>
<keyword evidence="2" id="KW-0396">Initiation factor</keyword>
<dbReference type="Proteomes" id="UP000016662">
    <property type="component" value="Unassembled WGS sequence"/>
</dbReference>
<dbReference type="GO" id="GO:0005737">
    <property type="term" value="C:cytoplasm"/>
    <property type="evidence" value="ECO:0007669"/>
    <property type="project" value="InterPro"/>
</dbReference>
<dbReference type="Gene3D" id="1.10.10.10">
    <property type="entry name" value="Winged helix-like DNA-binding domain superfamily/Winged helix DNA-binding domain"/>
    <property type="match status" value="1"/>
</dbReference>
<sequence length="122" mass="13900">MKEVEKQLITKIITQDFGISMHLKGSHYIEEAAILALQDSSIFVMQMYQTIAEKHNKSVASIEHTIRYAIEITYDKNKLNHFFPHSFGRPSNSEVIWTIAENVKRGMLIHNMCAVTCSISAS</sequence>
<dbReference type="InterPro" id="IPR016032">
    <property type="entry name" value="Sig_transdc_resp-reg_C-effctor"/>
</dbReference>
<evidence type="ECO:0000259" key="1">
    <source>
        <dbReference type="Pfam" id="PF08769"/>
    </source>
</evidence>
<keyword evidence="3" id="KW-1185">Reference proteome</keyword>
<dbReference type="EMBL" id="AWVF01000026">
    <property type="protein sequence ID" value="ERJ97413.1"/>
    <property type="molecule type" value="Genomic_DNA"/>
</dbReference>
<dbReference type="OrthoDB" id="1971735at2"/>
<dbReference type="AlphaFoldDB" id="U2MDN2"/>
<dbReference type="HOGENOM" id="CLU_2025052_0_0_9"/>
<feature type="domain" description="Sporulation initiation factor Spo0A C-terminal" evidence="1">
    <location>
        <begin position="11"/>
        <end position="102"/>
    </location>
</feature>
<protein>
    <submittedName>
        <fullName evidence="2">Sporulation initiation factor Spo0A</fullName>
    </submittedName>
</protein>
<dbReference type="GO" id="GO:0003743">
    <property type="term" value="F:translation initiation factor activity"/>
    <property type="evidence" value="ECO:0007669"/>
    <property type="project" value="UniProtKB-KW"/>
</dbReference>
<dbReference type="InterPro" id="IPR014879">
    <property type="entry name" value="Spo0A_C"/>
</dbReference>
<dbReference type="GO" id="GO:0003677">
    <property type="term" value="F:DNA binding"/>
    <property type="evidence" value="ECO:0007669"/>
    <property type="project" value="InterPro"/>
</dbReference>
<dbReference type="eggNOG" id="COG0745">
    <property type="taxonomic scope" value="Bacteria"/>
</dbReference>
<comment type="caution">
    <text evidence="2">The sequence shown here is derived from an EMBL/GenBank/DDBJ whole genome shotgun (WGS) entry which is preliminary data.</text>
</comment>
<evidence type="ECO:0000313" key="2">
    <source>
        <dbReference type="EMBL" id="ERJ97413.1"/>
    </source>
</evidence>
<dbReference type="RefSeq" id="WP_021681532.1">
    <property type="nucleotide sequence ID" value="NZ_KI260355.1"/>
</dbReference>
<dbReference type="GO" id="GO:0003700">
    <property type="term" value="F:DNA-binding transcription factor activity"/>
    <property type="evidence" value="ECO:0007669"/>
    <property type="project" value="InterPro"/>
</dbReference>
<evidence type="ECO:0000313" key="3">
    <source>
        <dbReference type="Proteomes" id="UP000016662"/>
    </source>
</evidence>
<name>U2MDN2_9FIRM</name>
<gene>
    <name evidence="2" type="ORF">RUMCAL_00196</name>
</gene>
<dbReference type="SUPFAM" id="SSF46894">
    <property type="entry name" value="C-terminal effector domain of the bipartite response regulators"/>
    <property type="match status" value="1"/>
</dbReference>